<sequence>MGRCRRCDTEIDDSSRFCPFCGAPQTEKAAEQLERYVKRQLESAELQDRTGSGQSSGRRELWDRISYVVGYLTVVVGLSLRATLEGKLLLFSGILVLPPTRRLLGRPLGRPFAREFMIGVYLFFTALAVVSLQFL</sequence>
<feature type="domain" description="Zinc-ribbon" evidence="2">
    <location>
        <begin position="4"/>
        <end position="24"/>
    </location>
</feature>
<dbReference type="Pfam" id="PF13240">
    <property type="entry name" value="Zn_Ribbon_1"/>
    <property type="match status" value="1"/>
</dbReference>
<dbReference type="EMBL" id="JBHUDJ010000003">
    <property type="protein sequence ID" value="MFD1586856.1"/>
    <property type="molecule type" value="Genomic_DNA"/>
</dbReference>
<protein>
    <submittedName>
        <fullName evidence="3">Zinc-ribbon domain-containing protein</fullName>
    </submittedName>
</protein>
<keyword evidence="1" id="KW-0472">Membrane</keyword>
<feature type="transmembrane region" description="Helical" evidence="1">
    <location>
        <begin position="65"/>
        <end position="82"/>
    </location>
</feature>
<evidence type="ECO:0000259" key="2">
    <source>
        <dbReference type="Pfam" id="PF13240"/>
    </source>
</evidence>
<keyword evidence="1" id="KW-0812">Transmembrane</keyword>
<evidence type="ECO:0000256" key="1">
    <source>
        <dbReference type="SAM" id="Phobius"/>
    </source>
</evidence>
<dbReference type="InterPro" id="IPR026870">
    <property type="entry name" value="Zinc_ribbon_dom"/>
</dbReference>
<name>A0ABD6C935_9EURY</name>
<evidence type="ECO:0000313" key="4">
    <source>
        <dbReference type="Proteomes" id="UP001597119"/>
    </source>
</evidence>
<comment type="caution">
    <text evidence="3">The sequence shown here is derived from an EMBL/GenBank/DDBJ whole genome shotgun (WGS) entry which is preliminary data.</text>
</comment>
<organism evidence="3 4">
    <name type="scientific">Halorientalis brevis</name>
    <dbReference type="NCBI Taxonomy" id="1126241"/>
    <lineage>
        <taxon>Archaea</taxon>
        <taxon>Methanobacteriati</taxon>
        <taxon>Methanobacteriota</taxon>
        <taxon>Stenosarchaea group</taxon>
        <taxon>Halobacteria</taxon>
        <taxon>Halobacteriales</taxon>
        <taxon>Haloarculaceae</taxon>
        <taxon>Halorientalis</taxon>
    </lineage>
</organism>
<proteinExistence type="predicted"/>
<dbReference type="Proteomes" id="UP001597119">
    <property type="component" value="Unassembled WGS sequence"/>
</dbReference>
<feature type="transmembrane region" description="Helical" evidence="1">
    <location>
        <begin position="116"/>
        <end position="134"/>
    </location>
</feature>
<gene>
    <name evidence="3" type="ORF">ACFR9U_07665</name>
</gene>
<accession>A0ABD6C935</accession>
<dbReference type="AlphaFoldDB" id="A0ABD6C935"/>
<evidence type="ECO:0000313" key="3">
    <source>
        <dbReference type="EMBL" id="MFD1586856.1"/>
    </source>
</evidence>
<keyword evidence="4" id="KW-1185">Reference proteome</keyword>
<keyword evidence="1" id="KW-1133">Transmembrane helix</keyword>
<dbReference type="RefSeq" id="WP_247375875.1">
    <property type="nucleotide sequence ID" value="NZ_JALLGV010000001.1"/>
</dbReference>
<reference evidence="3 4" key="1">
    <citation type="journal article" date="2019" name="Int. J. Syst. Evol. Microbiol.">
        <title>The Global Catalogue of Microorganisms (GCM) 10K type strain sequencing project: providing services to taxonomists for standard genome sequencing and annotation.</title>
        <authorList>
            <consortium name="The Broad Institute Genomics Platform"/>
            <consortium name="The Broad Institute Genome Sequencing Center for Infectious Disease"/>
            <person name="Wu L."/>
            <person name="Ma J."/>
        </authorList>
    </citation>
    <scope>NUCLEOTIDE SEQUENCE [LARGE SCALE GENOMIC DNA]</scope>
    <source>
        <strain evidence="3 4">CGMCC 1.12125</strain>
    </source>
</reference>